<name>A0A0E0F364_9ORYZ</name>
<evidence type="ECO:0000313" key="2">
    <source>
        <dbReference type="EnsemblPlants" id="OMERI11G04440.1"/>
    </source>
</evidence>
<evidence type="ECO:0000313" key="3">
    <source>
        <dbReference type="Proteomes" id="UP000008021"/>
    </source>
</evidence>
<accession>A0A0E0F364</accession>
<evidence type="ECO:0000256" key="1">
    <source>
        <dbReference type="SAM" id="MobiDB-lite"/>
    </source>
</evidence>
<feature type="compositionally biased region" description="Low complexity" evidence="1">
    <location>
        <begin position="42"/>
        <end position="54"/>
    </location>
</feature>
<feature type="region of interest" description="Disordered" evidence="1">
    <location>
        <begin position="1"/>
        <end position="54"/>
    </location>
</feature>
<dbReference type="Gramene" id="OMERI11G04440.1">
    <property type="protein sequence ID" value="OMERI11G04440.1"/>
    <property type="gene ID" value="OMERI11G04440"/>
</dbReference>
<dbReference type="HOGENOM" id="CLU_2177550_0_0_1"/>
<proteinExistence type="predicted"/>
<reference evidence="2" key="2">
    <citation type="submission" date="2018-05" db="EMBL/GenBank/DDBJ databases">
        <title>OmerRS3 (Oryza meridionalis Reference Sequence Version 3).</title>
        <authorList>
            <person name="Zhang J."/>
            <person name="Kudrna D."/>
            <person name="Lee S."/>
            <person name="Talag J."/>
            <person name="Welchert J."/>
            <person name="Wing R.A."/>
        </authorList>
    </citation>
    <scope>NUCLEOTIDE SEQUENCE [LARGE SCALE GENOMIC DNA]</scope>
    <source>
        <strain evidence="2">cv. OR44</strain>
    </source>
</reference>
<dbReference type="AlphaFoldDB" id="A0A0E0F364"/>
<protein>
    <submittedName>
        <fullName evidence="2">Uncharacterized protein</fullName>
    </submittedName>
</protein>
<keyword evidence="3" id="KW-1185">Reference proteome</keyword>
<dbReference type="EnsemblPlants" id="OMERI11G04440.1">
    <property type="protein sequence ID" value="OMERI11G04440.1"/>
    <property type="gene ID" value="OMERI11G04440"/>
</dbReference>
<reference evidence="2" key="1">
    <citation type="submission" date="2015-04" db="UniProtKB">
        <authorList>
            <consortium name="EnsemblPlants"/>
        </authorList>
    </citation>
    <scope>IDENTIFICATION</scope>
</reference>
<sequence length="110" mass="11597">QIDPTTAGSPPPPLGTAIGQGAVQRGRSKECARPARAHIPRTSAGSTSSGLSPSVALTVPKIRSSCPVPVARRRRAPRLLQLHELTGHELISESSLFLARTIRRIATTSC</sequence>
<dbReference type="Proteomes" id="UP000008021">
    <property type="component" value="Chromosome 11"/>
</dbReference>
<organism evidence="2">
    <name type="scientific">Oryza meridionalis</name>
    <dbReference type="NCBI Taxonomy" id="40149"/>
    <lineage>
        <taxon>Eukaryota</taxon>
        <taxon>Viridiplantae</taxon>
        <taxon>Streptophyta</taxon>
        <taxon>Embryophyta</taxon>
        <taxon>Tracheophyta</taxon>
        <taxon>Spermatophyta</taxon>
        <taxon>Magnoliopsida</taxon>
        <taxon>Liliopsida</taxon>
        <taxon>Poales</taxon>
        <taxon>Poaceae</taxon>
        <taxon>BOP clade</taxon>
        <taxon>Oryzoideae</taxon>
        <taxon>Oryzeae</taxon>
        <taxon>Oryzinae</taxon>
        <taxon>Oryza</taxon>
    </lineage>
</organism>